<dbReference type="SUPFAM" id="SSF52540">
    <property type="entry name" value="P-loop containing nucleoside triphosphate hydrolases"/>
    <property type="match status" value="1"/>
</dbReference>
<dbReference type="InterPro" id="IPR025944">
    <property type="entry name" value="Sigma_54_int_dom_CS"/>
</dbReference>
<evidence type="ECO:0000256" key="1">
    <source>
        <dbReference type="ARBA" id="ARBA00002167"/>
    </source>
</evidence>
<dbReference type="SMART" id="SM00382">
    <property type="entry name" value="AAA"/>
    <property type="match status" value="1"/>
</dbReference>
<evidence type="ECO:0000256" key="6">
    <source>
        <dbReference type="ARBA" id="ARBA00023012"/>
    </source>
</evidence>
<sequence length="512" mass="57156">MPTADRTRLIEQELDALYQVSRVLNSSLQLRDKLQGVLEVLHERAGMRSGMLALREKNTDALVVCSVRQGTGGTDDREPVRYEPGEGVIGTILDEGYTIVVERIADEPRFLGKLGLYDPALPFIGAPIRVGGDEVVGVLAAQPAEAHLLGERSRFLEMVANLIAQSVEMLRGVEQRQRDLTEERDQLKQSLRKNYGFENIIGHTPAMLRVFDLVRQVAKWNTTVLIRGESGTGKEVIANAIHYHSACAGGPFIKLNCAALPDNLLESELFGHEKGAFSGAINQRKGRFELANQGTIFLDEIGEISASFQAKLLRVLQEGEFERVGGVQTLKVRVRIIAATNRDLEEAVEKGQFREDLYYRLNVMPINMPPLRERLEDIPQLAEYLLARISKQQGGRPLALKESAIRILMRHDWPGNVRELENTLERAAIMSAEGMIDREAIALTGIEDELSLGLPVTAKSEFNTEGMDEREQVIAALEQAGWVQAKAARLLNMTPRQIAYRVRILNIKMKHI</sequence>
<keyword evidence="10 12" id="KW-0804">Transcription</keyword>
<keyword evidence="5" id="KW-0067">ATP-binding</keyword>
<dbReference type="PANTHER" id="PTHR32071:SF117">
    <property type="entry name" value="PTS-DEPENDENT DIHYDROXYACETONE KINASE OPERON REGULATORY PROTEIN-RELATED"/>
    <property type="match status" value="1"/>
</dbReference>
<dbReference type="EMBL" id="QJPH01000359">
    <property type="protein sequence ID" value="PZN76451.1"/>
    <property type="molecule type" value="Genomic_DNA"/>
</dbReference>
<dbReference type="Pfam" id="PF25601">
    <property type="entry name" value="AAA_lid_14"/>
    <property type="match status" value="1"/>
</dbReference>
<evidence type="ECO:0000256" key="12">
    <source>
        <dbReference type="RuleBase" id="RU368029"/>
    </source>
</evidence>
<feature type="domain" description="Sigma-54 factor interaction" evidence="13">
    <location>
        <begin position="200"/>
        <end position="429"/>
    </location>
</feature>
<evidence type="ECO:0000256" key="11">
    <source>
        <dbReference type="ARBA" id="ARBA00023231"/>
    </source>
</evidence>
<evidence type="ECO:0000256" key="5">
    <source>
        <dbReference type="ARBA" id="ARBA00022840"/>
    </source>
</evidence>
<evidence type="ECO:0000256" key="2">
    <source>
        <dbReference type="ARBA" id="ARBA00011135"/>
    </source>
</evidence>
<evidence type="ECO:0000256" key="8">
    <source>
        <dbReference type="ARBA" id="ARBA00023125"/>
    </source>
</evidence>
<evidence type="ECO:0000256" key="4">
    <source>
        <dbReference type="ARBA" id="ARBA00022741"/>
    </source>
</evidence>
<dbReference type="GO" id="GO:0009399">
    <property type="term" value="P:nitrogen fixation"/>
    <property type="evidence" value="ECO:0007669"/>
    <property type="project" value="UniProtKB-UniRule"/>
</dbReference>
<dbReference type="Gene3D" id="1.10.10.60">
    <property type="entry name" value="Homeodomain-like"/>
    <property type="match status" value="1"/>
</dbReference>
<keyword evidence="8 12" id="KW-0238">DNA-binding</keyword>
<dbReference type="PANTHER" id="PTHR32071">
    <property type="entry name" value="TRANSCRIPTIONAL REGULATORY PROTEIN"/>
    <property type="match status" value="1"/>
</dbReference>
<keyword evidence="7 12" id="KW-0805">Transcription regulation</keyword>
<evidence type="ECO:0000313" key="14">
    <source>
        <dbReference type="EMBL" id="PZN76451.1"/>
    </source>
</evidence>
<dbReference type="NCBIfam" id="TIGR01817">
    <property type="entry name" value="nifA"/>
    <property type="match status" value="1"/>
</dbReference>
<dbReference type="GO" id="GO:0000160">
    <property type="term" value="P:phosphorelay signal transduction system"/>
    <property type="evidence" value="ECO:0007669"/>
    <property type="project" value="UniProtKB-UniRule"/>
</dbReference>
<dbReference type="SUPFAM" id="SSF55781">
    <property type="entry name" value="GAF domain-like"/>
    <property type="match status" value="1"/>
</dbReference>
<dbReference type="InterPro" id="IPR029016">
    <property type="entry name" value="GAF-like_dom_sf"/>
</dbReference>
<comment type="subunit">
    <text evidence="2 12">Interacts with sigma-54.</text>
</comment>
<dbReference type="Gene3D" id="1.10.8.60">
    <property type="match status" value="1"/>
</dbReference>
<dbReference type="PROSITE" id="PS00688">
    <property type="entry name" value="SIGMA54_INTERACT_3"/>
    <property type="match status" value="1"/>
</dbReference>
<dbReference type="CDD" id="cd00009">
    <property type="entry name" value="AAA"/>
    <property type="match status" value="1"/>
</dbReference>
<dbReference type="GO" id="GO:0003700">
    <property type="term" value="F:DNA-binding transcription factor activity"/>
    <property type="evidence" value="ECO:0007669"/>
    <property type="project" value="UniProtKB-UniRule"/>
</dbReference>
<name>A0A2W4QWI1_9GAMM</name>
<dbReference type="AlphaFoldDB" id="A0A2W4QWI1"/>
<dbReference type="InterPro" id="IPR003593">
    <property type="entry name" value="AAA+_ATPase"/>
</dbReference>
<comment type="caution">
    <text evidence="14">The sequence shown here is derived from an EMBL/GenBank/DDBJ whole genome shotgun (WGS) entry which is preliminary data.</text>
</comment>
<dbReference type="InterPro" id="IPR027417">
    <property type="entry name" value="P-loop_NTPase"/>
</dbReference>
<dbReference type="Pfam" id="PF02954">
    <property type="entry name" value="HTH_8"/>
    <property type="match status" value="1"/>
</dbReference>
<dbReference type="InterPro" id="IPR002197">
    <property type="entry name" value="HTH_Fis"/>
</dbReference>
<dbReference type="InterPro" id="IPR058031">
    <property type="entry name" value="AAA_lid_NorR"/>
</dbReference>
<comment type="function">
    <text evidence="1 12">Required for activation of most nif operons, which are directly involved in nitrogen fixation.</text>
</comment>
<dbReference type="Gene3D" id="3.40.50.300">
    <property type="entry name" value="P-loop containing nucleotide triphosphate hydrolases"/>
    <property type="match status" value="1"/>
</dbReference>
<evidence type="ECO:0000256" key="9">
    <source>
        <dbReference type="ARBA" id="ARBA00023159"/>
    </source>
</evidence>
<dbReference type="InterPro" id="IPR010113">
    <property type="entry name" value="Nif-specific_regulatory_prot"/>
</dbReference>
<accession>A0A2W4QWI1</accession>
<protein>
    <recommendedName>
        <fullName evidence="3 12">Nif-specific regulatory protein</fullName>
    </recommendedName>
</protein>
<dbReference type="Gene3D" id="3.30.450.40">
    <property type="match status" value="1"/>
</dbReference>
<dbReference type="InterPro" id="IPR003018">
    <property type="entry name" value="GAF"/>
</dbReference>
<dbReference type="InterPro" id="IPR025662">
    <property type="entry name" value="Sigma_54_int_dom_ATP-bd_1"/>
</dbReference>
<keyword evidence="9 12" id="KW-0010">Activator</keyword>
<evidence type="ECO:0000256" key="10">
    <source>
        <dbReference type="ARBA" id="ARBA00023163"/>
    </source>
</evidence>
<keyword evidence="4" id="KW-0547">Nucleotide-binding</keyword>
<dbReference type="PROSITE" id="PS50045">
    <property type="entry name" value="SIGMA54_INTERACT_4"/>
    <property type="match status" value="1"/>
</dbReference>
<evidence type="ECO:0000259" key="13">
    <source>
        <dbReference type="PROSITE" id="PS50045"/>
    </source>
</evidence>
<dbReference type="Proteomes" id="UP000249396">
    <property type="component" value="Unassembled WGS sequence"/>
</dbReference>
<dbReference type="InterPro" id="IPR002078">
    <property type="entry name" value="Sigma_54_int"/>
</dbReference>
<evidence type="ECO:0000256" key="3">
    <source>
        <dbReference type="ARBA" id="ARBA00015308"/>
    </source>
</evidence>
<organism evidence="14 15">
    <name type="scientific">Candidatus Methylumidiphilus alinenensis</name>
    <dbReference type="NCBI Taxonomy" id="2202197"/>
    <lineage>
        <taxon>Bacteria</taxon>
        <taxon>Pseudomonadati</taxon>
        <taxon>Pseudomonadota</taxon>
        <taxon>Gammaproteobacteria</taxon>
        <taxon>Methylococcales</taxon>
        <taxon>Candidatus Methylumidiphilus</taxon>
    </lineage>
</organism>
<evidence type="ECO:0000313" key="15">
    <source>
        <dbReference type="Proteomes" id="UP000249396"/>
    </source>
</evidence>
<reference evidence="14 15" key="1">
    <citation type="journal article" date="2018" name="Aquat. Microb. Ecol.">
        <title>Gammaproteobacterial methanotrophs dominate.</title>
        <authorList>
            <person name="Rissanen A.J."/>
            <person name="Saarenheimo J."/>
            <person name="Tiirola M."/>
            <person name="Peura S."/>
            <person name="Aalto S.L."/>
            <person name="Karvinen A."/>
            <person name="Nykanen H."/>
        </authorList>
    </citation>
    <scope>NUCLEOTIDE SEQUENCE [LARGE SCALE GENOMIC DNA]</scope>
    <source>
        <strain evidence="14">AMbin10</strain>
    </source>
</reference>
<dbReference type="PROSITE" id="PS00675">
    <property type="entry name" value="SIGMA54_INTERACT_1"/>
    <property type="match status" value="1"/>
</dbReference>
<evidence type="ECO:0000256" key="7">
    <source>
        <dbReference type="ARBA" id="ARBA00023015"/>
    </source>
</evidence>
<gene>
    <name evidence="14" type="primary">nifA</name>
    <name evidence="14" type="ORF">DM484_16585</name>
</gene>
<dbReference type="PRINTS" id="PR01590">
    <property type="entry name" value="HTHFIS"/>
</dbReference>
<dbReference type="GO" id="GO:0043565">
    <property type="term" value="F:sequence-specific DNA binding"/>
    <property type="evidence" value="ECO:0007669"/>
    <property type="project" value="InterPro"/>
</dbReference>
<dbReference type="FunFam" id="3.40.50.300:FF:000006">
    <property type="entry name" value="DNA-binding transcriptional regulator NtrC"/>
    <property type="match status" value="1"/>
</dbReference>
<dbReference type="Pfam" id="PF00158">
    <property type="entry name" value="Sigma54_activat"/>
    <property type="match status" value="1"/>
</dbReference>
<keyword evidence="6 12" id="KW-0902">Two-component regulatory system</keyword>
<proteinExistence type="predicted"/>
<dbReference type="GO" id="GO:0005524">
    <property type="term" value="F:ATP binding"/>
    <property type="evidence" value="ECO:0007669"/>
    <property type="project" value="UniProtKB-KW"/>
</dbReference>
<keyword evidence="11 12" id="KW-0535">Nitrogen fixation</keyword>
<dbReference type="Pfam" id="PF01590">
    <property type="entry name" value="GAF"/>
    <property type="match status" value="1"/>
</dbReference>
<dbReference type="SMART" id="SM00065">
    <property type="entry name" value="GAF"/>
    <property type="match status" value="1"/>
</dbReference>